<dbReference type="Proteomes" id="UP000886523">
    <property type="component" value="Unassembled WGS sequence"/>
</dbReference>
<reference evidence="1" key="1">
    <citation type="journal article" date="2020" name="Nat. Commun.">
        <title>Large-scale genome sequencing of mycorrhizal fungi provides insights into the early evolution of symbiotic traits.</title>
        <authorList>
            <person name="Miyauchi S."/>
            <person name="Kiss E."/>
            <person name="Kuo A."/>
            <person name="Drula E."/>
            <person name="Kohler A."/>
            <person name="Sanchez-Garcia M."/>
            <person name="Morin E."/>
            <person name="Andreopoulos B."/>
            <person name="Barry K.W."/>
            <person name="Bonito G."/>
            <person name="Buee M."/>
            <person name="Carver A."/>
            <person name="Chen C."/>
            <person name="Cichocki N."/>
            <person name="Clum A."/>
            <person name="Culley D."/>
            <person name="Crous P.W."/>
            <person name="Fauchery L."/>
            <person name="Girlanda M."/>
            <person name="Hayes R.D."/>
            <person name="Keri Z."/>
            <person name="LaButti K."/>
            <person name="Lipzen A."/>
            <person name="Lombard V."/>
            <person name="Magnuson J."/>
            <person name="Maillard F."/>
            <person name="Murat C."/>
            <person name="Nolan M."/>
            <person name="Ohm R.A."/>
            <person name="Pangilinan J."/>
            <person name="Pereira M.F."/>
            <person name="Perotto S."/>
            <person name="Peter M."/>
            <person name="Pfister S."/>
            <person name="Riley R."/>
            <person name="Sitrit Y."/>
            <person name="Stielow J.B."/>
            <person name="Szollosi G."/>
            <person name="Zifcakova L."/>
            <person name="Stursova M."/>
            <person name="Spatafora J.W."/>
            <person name="Tedersoo L."/>
            <person name="Vaario L.M."/>
            <person name="Yamada A."/>
            <person name="Yan M."/>
            <person name="Wang P."/>
            <person name="Xu J."/>
            <person name="Bruns T."/>
            <person name="Baldrian P."/>
            <person name="Vilgalys R."/>
            <person name="Dunand C."/>
            <person name="Henrissat B."/>
            <person name="Grigoriev I.V."/>
            <person name="Hibbett D."/>
            <person name="Nagy L.G."/>
            <person name="Martin F.M."/>
        </authorList>
    </citation>
    <scope>NUCLEOTIDE SEQUENCE</scope>
    <source>
        <strain evidence="1">UP504</strain>
    </source>
</reference>
<keyword evidence="2" id="KW-1185">Reference proteome</keyword>
<gene>
    <name evidence="1" type="ORF">BS47DRAFT_1358867</name>
</gene>
<evidence type="ECO:0000313" key="1">
    <source>
        <dbReference type="EMBL" id="KAF9518598.1"/>
    </source>
</evidence>
<organism evidence="1 2">
    <name type="scientific">Hydnum rufescens UP504</name>
    <dbReference type="NCBI Taxonomy" id="1448309"/>
    <lineage>
        <taxon>Eukaryota</taxon>
        <taxon>Fungi</taxon>
        <taxon>Dikarya</taxon>
        <taxon>Basidiomycota</taxon>
        <taxon>Agaricomycotina</taxon>
        <taxon>Agaricomycetes</taxon>
        <taxon>Cantharellales</taxon>
        <taxon>Hydnaceae</taxon>
        <taxon>Hydnum</taxon>
    </lineage>
</organism>
<comment type="caution">
    <text evidence="1">The sequence shown here is derived from an EMBL/GenBank/DDBJ whole genome shotgun (WGS) entry which is preliminary data.</text>
</comment>
<dbReference type="AlphaFoldDB" id="A0A9P6B6G0"/>
<proteinExistence type="predicted"/>
<accession>A0A9P6B6G0</accession>
<protein>
    <submittedName>
        <fullName evidence="1">Uncharacterized protein</fullName>
    </submittedName>
</protein>
<evidence type="ECO:0000313" key="2">
    <source>
        <dbReference type="Proteomes" id="UP000886523"/>
    </source>
</evidence>
<dbReference type="EMBL" id="MU128924">
    <property type="protein sequence ID" value="KAF9518598.1"/>
    <property type="molecule type" value="Genomic_DNA"/>
</dbReference>
<sequence>MRPSSDLFAMKMEMTPAVMPDVWYGLVVEIFHTQEELMDTVALAEAQGADGWKQHKVVKNGLSLGLIFKSLVCRDDLFRTLKQDDRFSNVTPLNFTQIHAWLPYQMWKDPGYLQHLWVRSRPVAVHAALLGQAPPSRHCPPSTPHTDFAREKERSCQELLLVELLEAEKYPPIIRSSGPDPPNPPEALSLQRLEIVLNALADYNLSFTKSVYASESGPYVKLLRFIASKVETAVKSQSTQCDLVSEAQQGKLNVLQLSETVGYKGEGRKRFFMDLDFSTGSPSFLPTKSTLELERNHAEMKIATARSNKVKRKTTSSTDPSKP</sequence>
<name>A0A9P6B6G0_9AGAM</name>